<evidence type="ECO:0000313" key="4">
    <source>
        <dbReference type="Proteomes" id="UP000812013"/>
    </source>
</evidence>
<feature type="domain" description="Ricin B lectin" evidence="2">
    <location>
        <begin position="317"/>
        <end position="437"/>
    </location>
</feature>
<sequence>MPFTTQLRPSTPAVSPARVHTLLRFLLSATVTIAVIAAALVIPPAIKAYATAGDHRPATWNMQGGNGEKWIDVSRLSNGRSHNVLAHDVVALQEAGPYSSVPGTQVANASGYANGTGIITGTTNDSGNFEYHINQWTIGTGSRSRTVYITWLNTDTGASRNNVAIVTHDRPRAVQAIRARNNYYPAGASEGTWGQRPAIGVQLADGSWYYSFHASSMGDTTYNDAQNLVNYIRSNYSATRSWGILGDFNRRPSNLNAGAGAQIYRSGVGTHDGGGELDYMVSNDTASMVGWTGRLIAYANSDHRAVEFGLRAYARQNEITNGTAYSSDCLNVQWGGRVNLETCNGNDEQWAISNLDHRIQARATGQCLDRKGGSSTEIITYNCWEPSELNQLWQVHDETNHITPLNNYSVCLEARTGDDAYLLPCDDEREDEEWVMFFRAPYYWAAILTVWAGGWDHNENDPNGHIKVV</sequence>
<protein>
    <recommendedName>
        <fullName evidence="2">Ricin B lectin domain-containing protein</fullName>
    </recommendedName>
</protein>
<gene>
    <name evidence="3" type="ORF">GPJ59_01695</name>
</gene>
<feature type="transmembrane region" description="Helical" evidence="1">
    <location>
        <begin position="21"/>
        <end position="42"/>
    </location>
</feature>
<name>A0ABS6YYS6_9ACTN</name>
<organism evidence="3 4">
    <name type="scientific">Streptomyces bambusae</name>
    <dbReference type="NCBI Taxonomy" id="1550616"/>
    <lineage>
        <taxon>Bacteria</taxon>
        <taxon>Bacillati</taxon>
        <taxon>Actinomycetota</taxon>
        <taxon>Actinomycetes</taxon>
        <taxon>Kitasatosporales</taxon>
        <taxon>Streptomycetaceae</taxon>
        <taxon>Streptomyces</taxon>
    </lineage>
</organism>
<dbReference type="EMBL" id="WTFF01000005">
    <property type="protein sequence ID" value="MBW5480644.1"/>
    <property type="molecule type" value="Genomic_DNA"/>
</dbReference>
<dbReference type="SMART" id="SM00458">
    <property type="entry name" value="RICIN"/>
    <property type="match status" value="1"/>
</dbReference>
<dbReference type="Proteomes" id="UP000812013">
    <property type="component" value="Unassembled WGS sequence"/>
</dbReference>
<accession>A0ABS6YYS6</accession>
<dbReference type="InterPro" id="IPR035992">
    <property type="entry name" value="Ricin_B-like_lectins"/>
</dbReference>
<reference evidence="3 4" key="1">
    <citation type="submission" date="2019-12" db="EMBL/GenBank/DDBJ databases">
        <title>Genome sequence of Streptomyces bambusae.</title>
        <authorList>
            <person name="Bansal K."/>
            <person name="Choksket S."/>
            <person name="Korpole S."/>
            <person name="Patil P.B."/>
        </authorList>
    </citation>
    <scope>NUCLEOTIDE SEQUENCE [LARGE SCALE GENOMIC DNA]</scope>
    <source>
        <strain evidence="3 4">SK60</strain>
    </source>
</reference>
<keyword evidence="4" id="KW-1185">Reference proteome</keyword>
<comment type="caution">
    <text evidence="3">The sequence shown here is derived from an EMBL/GenBank/DDBJ whole genome shotgun (WGS) entry which is preliminary data.</text>
</comment>
<dbReference type="PROSITE" id="PS50231">
    <property type="entry name" value="RICIN_B_LECTIN"/>
    <property type="match status" value="1"/>
</dbReference>
<dbReference type="InterPro" id="IPR000772">
    <property type="entry name" value="Ricin_B_lectin"/>
</dbReference>
<keyword evidence="1" id="KW-1133">Transmembrane helix</keyword>
<dbReference type="SUPFAM" id="SSF56219">
    <property type="entry name" value="DNase I-like"/>
    <property type="match status" value="1"/>
</dbReference>
<dbReference type="Pfam" id="PF00652">
    <property type="entry name" value="Ricin_B_lectin"/>
    <property type="match status" value="1"/>
</dbReference>
<dbReference type="Gene3D" id="2.80.10.50">
    <property type="match status" value="1"/>
</dbReference>
<proteinExistence type="predicted"/>
<evidence type="ECO:0000313" key="3">
    <source>
        <dbReference type="EMBL" id="MBW5480644.1"/>
    </source>
</evidence>
<evidence type="ECO:0000256" key="1">
    <source>
        <dbReference type="SAM" id="Phobius"/>
    </source>
</evidence>
<evidence type="ECO:0000259" key="2">
    <source>
        <dbReference type="SMART" id="SM00458"/>
    </source>
</evidence>
<dbReference type="Gene3D" id="3.60.10.10">
    <property type="entry name" value="Endonuclease/exonuclease/phosphatase"/>
    <property type="match status" value="1"/>
</dbReference>
<dbReference type="InterPro" id="IPR036691">
    <property type="entry name" value="Endo/exonu/phosph_ase_sf"/>
</dbReference>
<keyword evidence="1" id="KW-0472">Membrane</keyword>
<dbReference type="RefSeq" id="WP_219664481.1">
    <property type="nucleotide sequence ID" value="NZ_WTFF01000005.1"/>
</dbReference>
<dbReference type="SUPFAM" id="SSF50370">
    <property type="entry name" value="Ricin B-like lectins"/>
    <property type="match status" value="1"/>
</dbReference>
<keyword evidence="1" id="KW-0812">Transmembrane</keyword>